<gene>
    <name evidence="1" type="ORF">KEH51_23930</name>
</gene>
<accession>A0A941J6B1</accession>
<dbReference type="Proteomes" id="UP000680045">
    <property type="component" value="Unassembled WGS sequence"/>
</dbReference>
<dbReference type="AlphaFoldDB" id="A0A941J6B1"/>
<protein>
    <submittedName>
        <fullName evidence="1">Uncharacterized protein</fullName>
    </submittedName>
</protein>
<reference evidence="1" key="1">
    <citation type="submission" date="2021-04" db="EMBL/GenBank/DDBJ databases">
        <title>Whole genome sequencing of Enterococci isolates from hospitalized patients.</title>
        <authorList>
            <person name="Ogoti B.M."/>
            <person name="Onyambu F.G."/>
        </authorList>
    </citation>
    <scope>NUCLEOTIDE SEQUENCE</scope>
    <source>
        <strain evidence="1">242</strain>
    </source>
</reference>
<evidence type="ECO:0000313" key="2">
    <source>
        <dbReference type="Proteomes" id="UP000680045"/>
    </source>
</evidence>
<comment type="caution">
    <text evidence="1">The sequence shown here is derived from an EMBL/GenBank/DDBJ whole genome shotgun (WGS) entry which is preliminary data.</text>
</comment>
<evidence type="ECO:0000313" key="1">
    <source>
        <dbReference type="EMBL" id="MBR8645917.1"/>
    </source>
</evidence>
<proteinExistence type="predicted"/>
<organism evidence="1 2">
    <name type="scientific">Peribacillus frigoritolerans</name>
    <dbReference type="NCBI Taxonomy" id="450367"/>
    <lineage>
        <taxon>Bacteria</taxon>
        <taxon>Bacillati</taxon>
        <taxon>Bacillota</taxon>
        <taxon>Bacilli</taxon>
        <taxon>Bacillales</taxon>
        <taxon>Bacillaceae</taxon>
        <taxon>Peribacillus</taxon>
    </lineage>
</organism>
<dbReference type="EMBL" id="JAGTPW010000056">
    <property type="protein sequence ID" value="MBR8645917.1"/>
    <property type="molecule type" value="Genomic_DNA"/>
</dbReference>
<name>A0A941J6B1_9BACI</name>
<sequence length="32" mass="3667">MIVLVPLLLFAIYTLFFSQPKQDAYVESGESF</sequence>